<dbReference type="PROSITE" id="PS51352">
    <property type="entry name" value="THIOREDOXIN_2"/>
    <property type="match status" value="1"/>
</dbReference>
<dbReference type="PANTHER" id="PTHR10681:SF161">
    <property type="entry name" value="PEROXIREDOXIN-2"/>
    <property type="match status" value="1"/>
</dbReference>
<accession>A0ABQ9VZK3</accession>
<evidence type="ECO:0000256" key="15">
    <source>
        <dbReference type="ARBA" id="ARBA00049091"/>
    </source>
</evidence>
<evidence type="ECO:0000256" key="10">
    <source>
        <dbReference type="ARBA" id="ARBA00023284"/>
    </source>
</evidence>
<dbReference type="InterPro" id="IPR050217">
    <property type="entry name" value="Peroxiredoxin"/>
</dbReference>
<dbReference type="Proteomes" id="UP001266305">
    <property type="component" value="Unassembled WGS sequence"/>
</dbReference>
<dbReference type="InterPro" id="IPR000866">
    <property type="entry name" value="AhpC/TSA"/>
</dbReference>
<evidence type="ECO:0000256" key="3">
    <source>
        <dbReference type="ARBA" id="ARBA00013017"/>
    </source>
</evidence>
<comment type="subunit">
    <text evidence="14">Homodimer; disulfide-linked, upon oxidation. 5 homodimers assemble to form a ring-like decamer. Interacts with TIPIN.</text>
</comment>
<evidence type="ECO:0000256" key="4">
    <source>
        <dbReference type="ARBA" id="ARBA00022490"/>
    </source>
</evidence>
<dbReference type="Gene3D" id="3.40.30.10">
    <property type="entry name" value="Glutaredoxin"/>
    <property type="match status" value="1"/>
</dbReference>
<evidence type="ECO:0000256" key="2">
    <source>
        <dbReference type="ARBA" id="ARBA00009796"/>
    </source>
</evidence>
<keyword evidence="10" id="KW-0676">Redox-active center</keyword>
<evidence type="ECO:0000313" key="18">
    <source>
        <dbReference type="Proteomes" id="UP001266305"/>
    </source>
</evidence>
<dbReference type="EMBL" id="JASSZA010000004">
    <property type="protein sequence ID" value="KAK2114555.1"/>
    <property type="molecule type" value="Genomic_DNA"/>
</dbReference>
<dbReference type="InterPro" id="IPR013766">
    <property type="entry name" value="Thioredoxin_domain"/>
</dbReference>
<evidence type="ECO:0000256" key="11">
    <source>
        <dbReference type="ARBA" id="ARBA00037127"/>
    </source>
</evidence>
<keyword evidence="5" id="KW-0597">Phosphoprotein</keyword>
<organism evidence="17 18">
    <name type="scientific">Saguinus oedipus</name>
    <name type="common">Cotton-top tamarin</name>
    <name type="synonym">Oedipomidas oedipus</name>
    <dbReference type="NCBI Taxonomy" id="9490"/>
    <lineage>
        <taxon>Eukaryota</taxon>
        <taxon>Metazoa</taxon>
        <taxon>Chordata</taxon>
        <taxon>Craniata</taxon>
        <taxon>Vertebrata</taxon>
        <taxon>Euteleostomi</taxon>
        <taxon>Mammalia</taxon>
        <taxon>Eutheria</taxon>
        <taxon>Euarchontoglires</taxon>
        <taxon>Primates</taxon>
        <taxon>Haplorrhini</taxon>
        <taxon>Platyrrhini</taxon>
        <taxon>Cebidae</taxon>
        <taxon>Callitrichinae</taxon>
        <taxon>Saguinus</taxon>
    </lineage>
</organism>
<gene>
    <name evidence="17" type="primary">PRDX2_3</name>
    <name evidence="17" type="ORF">P7K49_008821</name>
</gene>
<dbReference type="CDD" id="cd03015">
    <property type="entry name" value="PRX_Typ2cys"/>
    <property type="match status" value="1"/>
</dbReference>
<evidence type="ECO:0000256" key="13">
    <source>
        <dbReference type="ARBA" id="ARBA00042159"/>
    </source>
</evidence>
<comment type="caution">
    <text evidence="17">The sequence shown here is derived from an EMBL/GenBank/DDBJ whole genome shotgun (WGS) entry which is preliminary data.</text>
</comment>
<dbReference type="Pfam" id="PF00578">
    <property type="entry name" value="AhpC-TSA"/>
    <property type="match status" value="1"/>
</dbReference>
<evidence type="ECO:0000256" key="1">
    <source>
        <dbReference type="ARBA" id="ARBA00004496"/>
    </source>
</evidence>
<comment type="subcellular location">
    <subcellularLocation>
        <location evidence="1">Cytoplasm</location>
    </subcellularLocation>
</comment>
<evidence type="ECO:0000256" key="5">
    <source>
        <dbReference type="ARBA" id="ARBA00022553"/>
    </source>
</evidence>
<evidence type="ECO:0000256" key="9">
    <source>
        <dbReference type="ARBA" id="ARBA00023157"/>
    </source>
</evidence>
<comment type="catalytic activity">
    <reaction evidence="15">
        <text>a hydroperoxide + [thioredoxin]-dithiol = an alcohol + [thioredoxin]-disulfide + H2O</text>
        <dbReference type="Rhea" id="RHEA:62620"/>
        <dbReference type="Rhea" id="RHEA-COMP:10698"/>
        <dbReference type="Rhea" id="RHEA-COMP:10700"/>
        <dbReference type="ChEBI" id="CHEBI:15377"/>
        <dbReference type="ChEBI" id="CHEBI:29950"/>
        <dbReference type="ChEBI" id="CHEBI:30879"/>
        <dbReference type="ChEBI" id="CHEBI:35924"/>
        <dbReference type="ChEBI" id="CHEBI:50058"/>
        <dbReference type="EC" id="1.11.1.24"/>
    </reaction>
</comment>
<keyword evidence="8" id="KW-0560">Oxidoreductase</keyword>
<dbReference type="InterPro" id="IPR036249">
    <property type="entry name" value="Thioredoxin-like_sf"/>
</dbReference>
<keyword evidence="4" id="KW-0963">Cytoplasm</keyword>
<evidence type="ECO:0000256" key="8">
    <source>
        <dbReference type="ARBA" id="ARBA00023002"/>
    </source>
</evidence>
<evidence type="ECO:0000256" key="12">
    <source>
        <dbReference type="ARBA" id="ARBA00040770"/>
    </source>
</evidence>
<keyword evidence="18" id="KW-1185">Reference proteome</keyword>
<evidence type="ECO:0000256" key="7">
    <source>
        <dbReference type="ARBA" id="ARBA00022862"/>
    </source>
</evidence>
<keyword evidence="6" id="KW-0575">Peroxidase</keyword>
<evidence type="ECO:0000256" key="6">
    <source>
        <dbReference type="ARBA" id="ARBA00022559"/>
    </source>
</evidence>
<protein>
    <recommendedName>
        <fullName evidence="12">Peroxiredoxin-2</fullName>
        <ecNumber evidence="3">1.11.1.24</ecNumber>
    </recommendedName>
    <alternativeName>
        <fullName evidence="13">Thioredoxin-dependent peroxiredoxin 2</fullName>
    </alternativeName>
</protein>
<feature type="domain" description="Thioredoxin" evidence="16">
    <location>
        <begin position="67"/>
        <end position="225"/>
    </location>
</feature>
<dbReference type="SUPFAM" id="SSF52833">
    <property type="entry name" value="Thioredoxin-like"/>
    <property type="match status" value="1"/>
</dbReference>
<name>A0ABQ9VZK3_SAGOE</name>
<evidence type="ECO:0000313" key="17">
    <source>
        <dbReference type="EMBL" id="KAK2114555.1"/>
    </source>
</evidence>
<sequence>MGAGRRSGQEALNNCSVGFCPVTLGLVQEDGDNITREKFEDPKAISQDQPCETMRLFGMPHLSWSDAHIGKLAPDFKTTAVVGGVFKDVKLSGYKGKYLVLFFYPLDFTFVCPTEIIAFSNQDEDFRKLGCERLRASVDSPFTHLAWINAPPQNEGHFGPLNIPLLADLTRRLSEGYSVLKTHEGIAYRGLFIIDDKDVLHEITALWLVQAIQYMEEPVLHEVCAPGWKPGSDTMKPSVDDSKEYFSKHNSAGQRIVSLYLYLGACAVCPSVLPPGCPVLTRERPDLPLQTPQSGTLEG</sequence>
<reference evidence="17 18" key="1">
    <citation type="submission" date="2023-05" db="EMBL/GenBank/DDBJ databases">
        <title>B98-5 Cell Line De Novo Hybrid Assembly: An Optical Mapping Approach.</title>
        <authorList>
            <person name="Kananen K."/>
            <person name="Auerbach J.A."/>
            <person name="Kautto E."/>
            <person name="Blachly J.S."/>
        </authorList>
    </citation>
    <scope>NUCLEOTIDE SEQUENCE [LARGE SCALE GENOMIC DNA]</scope>
    <source>
        <strain evidence="17">B95-8</strain>
        <tissue evidence="17">Cell line</tissue>
    </source>
</reference>
<proteinExistence type="inferred from homology"/>
<comment type="function">
    <text evidence="11">Thiol-specific peroxidase that catalyzes the reduction of hydrogen peroxide and organic hydroperoxides to water and alcohols, respectively. Plays a role in cell protection against oxidative stress by detoxifying peroxides and as sensor of hydrogen peroxide-mediated signaling events. Might participate in the signaling cascades of growth factors and tumor necrosis factor-alpha by regulating the intracellular concentrations of H(2)O(2).</text>
</comment>
<dbReference type="PANTHER" id="PTHR10681">
    <property type="entry name" value="THIOREDOXIN PEROXIDASE"/>
    <property type="match status" value="1"/>
</dbReference>
<evidence type="ECO:0000256" key="14">
    <source>
        <dbReference type="ARBA" id="ARBA00046993"/>
    </source>
</evidence>
<comment type="similarity">
    <text evidence="2">Belongs to the peroxiredoxin family. AhpC/Prx1 subfamily.</text>
</comment>
<keyword evidence="7" id="KW-0049">Antioxidant</keyword>
<evidence type="ECO:0000259" key="16">
    <source>
        <dbReference type="PROSITE" id="PS51352"/>
    </source>
</evidence>
<keyword evidence="9" id="KW-1015">Disulfide bond</keyword>
<dbReference type="EC" id="1.11.1.24" evidence="3"/>